<evidence type="ECO:0000256" key="1">
    <source>
        <dbReference type="SAM" id="MobiDB-lite"/>
    </source>
</evidence>
<evidence type="ECO:0000313" key="4">
    <source>
        <dbReference type="Proteomes" id="UP000620104"/>
    </source>
</evidence>
<sequence length="343" mass="37182">MQNGHYYDMSNRHFSIPQPPSRIEYYEAPMFPPVMLGNGDGTSTVPRWAAKQPQQHLYGQFVIPGGPMSVCHVQEQARLPSFEVGEVGLAQPESGFPSHRALDFAPQQHCRTNYNLSPSPFPRSLPSIPLPAETYPAEVIPSSEHLPGDLQQPIHYQEPPFSFVSSAPQPNYDSLGLQGDDHDYLANHDAAVSLPSSSGGLDALLNSPRPIGSSGQPKITGVFTKVDQQSMPVVLEMVASRESTPCRRQASMKLTSARPDSSAPSEASRHCSSPLKAVASSETVSSWAVAGDNSRTARVQAERGRRGALRERFAKLNDLLPMMGQKGSKINVLDRGESQVASG</sequence>
<dbReference type="Proteomes" id="UP000620104">
    <property type="component" value="Unassembled WGS sequence"/>
</dbReference>
<protein>
    <recommendedName>
        <fullName evidence="2">BHLH domain-containing protein</fullName>
    </recommendedName>
</protein>
<organism evidence="3 4">
    <name type="scientific">Naganishia liquefaciens</name>
    <dbReference type="NCBI Taxonomy" id="104408"/>
    <lineage>
        <taxon>Eukaryota</taxon>
        <taxon>Fungi</taxon>
        <taxon>Dikarya</taxon>
        <taxon>Basidiomycota</taxon>
        <taxon>Agaricomycotina</taxon>
        <taxon>Tremellomycetes</taxon>
        <taxon>Filobasidiales</taxon>
        <taxon>Filobasidiaceae</taxon>
        <taxon>Naganishia</taxon>
    </lineage>
</organism>
<evidence type="ECO:0000313" key="3">
    <source>
        <dbReference type="EMBL" id="GHJ83874.1"/>
    </source>
</evidence>
<reference evidence="3" key="1">
    <citation type="submission" date="2020-07" db="EMBL/GenBank/DDBJ databases">
        <title>Draft Genome Sequence of a Deep-Sea Yeast, Naganishia (Cryptococcus) liquefaciens strain N6.</title>
        <authorList>
            <person name="Han Y.W."/>
            <person name="Kajitani R."/>
            <person name="Morimoto H."/>
            <person name="Parhat M."/>
            <person name="Tsubouchi H."/>
            <person name="Bakenova O."/>
            <person name="Ogata M."/>
            <person name="Argunhan B."/>
            <person name="Aoki R."/>
            <person name="Kajiwara S."/>
            <person name="Itoh T."/>
            <person name="Iwasaki H."/>
        </authorList>
    </citation>
    <scope>NUCLEOTIDE SEQUENCE</scope>
    <source>
        <strain evidence="3">N6</strain>
    </source>
</reference>
<dbReference type="InterPro" id="IPR036638">
    <property type="entry name" value="HLH_DNA-bd_sf"/>
</dbReference>
<dbReference type="Pfam" id="PF00010">
    <property type="entry name" value="HLH"/>
    <property type="match status" value="1"/>
</dbReference>
<dbReference type="SUPFAM" id="SSF47459">
    <property type="entry name" value="HLH, helix-loop-helix DNA-binding domain"/>
    <property type="match status" value="1"/>
</dbReference>
<dbReference type="EMBL" id="BLZA01000005">
    <property type="protein sequence ID" value="GHJ83874.1"/>
    <property type="molecule type" value="Genomic_DNA"/>
</dbReference>
<keyword evidence="4" id="KW-1185">Reference proteome</keyword>
<name>A0A8H3YC27_9TREE</name>
<dbReference type="GO" id="GO:0046983">
    <property type="term" value="F:protein dimerization activity"/>
    <property type="evidence" value="ECO:0007669"/>
    <property type="project" value="InterPro"/>
</dbReference>
<accession>A0A8H3YC27</accession>
<dbReference type="PROSITE" id="PS50888">
    <property type="entry name" value="BHLH"/>
    <property type="match status" value="1"/>
</dbReference>
<evidence type="ECO:0000259" key="2">
    <source>
        <dbReference type="PROSITE" id="PS50888"/>
    </source>
</evidence>
<feature type="region of interest" description="Disordered" evidence="1">
    <location>
        <begin position="240"/>
        <end position="307"/>
    </location>
</feature>
<feature type="domain" description="BHLH" evidence="2">
    <location>
        <begin position="293"/>
        <end position="343"/>
    </location>
</feature>
<dbReference type="Gene3D" id="4.10.280.10">
    <property type="entry name" value="Helix-loop-helix DNA-binding domain"/>
    <property type="match status" value="1"/>
</dbReference>
<comment type="caution">
    <text evidence="3">The sequence shown here is derived from an EMBL/GenBank/DDBJ whole genome shotgun (WGS) entry which is preliminary data.</text>
</comment>
<proteinExistence type="predicted"/>
<gene>
    <name evidence="3" type="ORF">NliqN6_0276</name>
</gene>
<feature type="compositionally biased region" description="Polar residues" evidence="1">
    <location>
        <begin position="252"/>
        <end position="265"/>
    </location>
</feature>
<dbReference type="OrthoDB" id="5778525at2759"/>
<dbReference type="InterPro" id="IPR011598">
    <property type="entry name" value="bHLH_dom"/>
</dbReference>
<dbReference type="AlphaFoldDB" id="A0A8H3YC27"/>